<dbReference type="Proteomes" id="UP001058533">
    <property type="component" value="Chromosome"/>
</dbReference>
<evidence type="ECO:0000256" key="1">
    <source>
        <dbReference type="SAM" id="SignalP"/>
    </source>
</evidence>
<dbReference type="InterPro" id="IPR011990">
    <property type="entry name" value="TPR-like_helical_dom_sf"/>
</dbReference>
<reference evidence="2" key="1">
    <citation type="submission" date="2022-07" db="EMBL/GenBank/DDBJ databases">
        <title>Sphingomonas sp. nov., a novel bacterium isolated from the north slope of the Mount Everest.</title>
        <authorList>
            <person name="Cui X."/>
            <person name="Liu Y."/>
        </authorList>
    </citation>
    <scope>NUCLEOTIDE SEQUENCE</scope>
    <source>
        <strain evidence="2">S5-59</strain>
    </source>
</reference>
<gene>
    <name evidence="2" type="ORF">NMP03_10670</name>
</gene>
<proteinExistence type="predicted"/>
<protein>
    <recommendedName>
        <fullName evidence="4">DUF1570 domain-containing protein</fullName>
    </recommendedName>
</protein>
<keyword evidence="1" id="KW-0732">Signal</keyword>
<dbReference type="Gene3D" id="1.25.40.10">
    <property type="entry name" value="Tetratricopeptide repeat domain"/>
    <property type="match status" value="1"/>
</dbReference>
<sequence>MKRLLAILALLLPATAHAEWYEATTPHVRVFAKGKEAEARRIADQIERFDSALRYLRETPEREGGPAGRLTIYVVDSFAEVDRLTKGANVAGFYLPRAGGSVAFVPQRAPGGDKLALSEEAVLLHEYTHHFMYRNYTAAHPPWLAEGFAEFHATARFHDDGSVQIGAPPPYRIRGLFYRVQLPIQRLLEPKDVKITWQELDNLYGRGWLLLHYLTFEKTRAQQLAEYLRAMAEGKPSLEAARLAFGDLKTLDRELAAYTRKQLVEVQIPATALKPGSISVRRLTAPEEAMMEVHIVSTSDVDRKQARKLLPKVRKAAQPYPDHPFVQAVMAKAEFDAGNFNEAKAAADRSVAADPKSRNGLLYQSMAMTQLALASEDRSPQTKRATRAPLLAANRLDPDDPRPMLLIYENHRAFGDTPGPDVVKAIQYAHRMAPEDHDLRLTAASEHLRAGEVSRARALVAPLVYDAHAGRQEAATALLALIDAHGTEAADATAGAADTPKVGADEVVNP</sequence>
<evidence type="ECO:0008006" key="4">
    <source>
        <dbReference type="Google" id="ProtNLM"/>
    </source>
</evidence>
<dbReference type="RefSeq" id="WP_256505363.1">
    <property type="nucleotide sequence ID" value="NZ_CP101740.1"/>
</dbReference>
<feature type="chain" id="PRO_5045582952" description="DUF1570 domain-containing protein" evidence="1">
    <location>
        <begin position="19"/>
        <end position="510"/>
    </location>
</feature>
<dbReference type="EMBL" id="CP101740">
    <property type="protein sequence ID" value="UUL81662.1"/>
    <property type="molecule type" value="Genomic_DNA"/>
</dbReference>
<keyword evidence="3" id="KW-1185">Reference proteome</keyword>
<evidence type="ECO:0000313" key="2">
    <source>
        <dbReference type="EMBL" id="UUL81662.1"/>
    </source>
</evidence>
<feature type="signal peptide" evidence="1">
    <location>
        <begin position="1"/>
        <end position="18"/>
    </location>
</feature>
<accession>A0ABY5L700</accession>
<name>A0ABY5L700_9SPHN</name>
<evidence type="ECO:0000313" key="3">
    <source>
        <dbReference type="Proteomes" id="UP001058533"/>
    </source>
</evidence>
<dbReference type="SUPFAM" id="SSF48452">
    <property type="entry name" value="TPR-like"/>
    <property type="match status" value="1"/>
</dbReference>
<organism evidence="2 3">
    <name type="scientific">Sphingomonas qomolangmaensis</name>
    <dbReference type="NCBI Taxonomy" id="2918765"/>
    <lineage>
        <taxon>Bacteria</taxon>
        <taxon>Pseudomonadati</taxon>
        <taxon>Pseudomonadota</taxon>
        <taxon>Alphaproteobacteria</taxon>
        <taxon>Sphingomonadales</taxon>
        <taxon>Sphingomonadaceae</taxon>
        <taxon>Sphingomonas</taxon>
    </lineage>
</organism>